<protein>
    <submittedName>
        <fullName evidence="2">Zinc dependent phospholipase C</fullName>
    </submittedName>
</protein>
<comment type="caution">
    <text evidence="2">The sequence shown here is derived from an EMBL/GenBank/DDBJ whole genome shotgun (WGS) entry which is preliminary data.</text>
</comment>
<sequence length="331" mass="38716">MPGFTTHHIFGILTYKKLNSKYIKDIIANNISAYKLGLQGPDIFFYYLPNVIKNPEHSLGKIMHEVNTNTFFKNYFNEINHYQEHMLDAAYAYISGFLCHYCLDTICHPYIYARTNYNPLPVKNKDNGKNIYSAHHRSFETLIDSILLDRYTHKKHPQFLKENTIYLDQSTKKIITPLLATCINKTYSGYIKLKPGFISRSIRFLQIESKILSGLAHNRKHYVEQLENRFFKYNLLSSLIPDNVHTDTLDALNLSHNIWHSPWEVSISRNDSFLNLMENAYKKCTILLNLVDSLLHYRKDSQNRFEYTCTDLSQILNEIGNLSYHSGLLID</sequence>
<feature type="domain" description="Phospholipase C/D" evidence="1">
    <location>
        <begin position="6"/>
        <end position="193"/>
    </location>
</feature>
<evidence type="ECO:0000313" key="3">
    <source>
        <dbReference type="Proteomes" id="UP000273083"/>
    </source>
</evidence>
<name>A0A3N1XVY1_9FIRM</name>
<dbReference type="OrthoDB" id="9810528at2"/>
<dbReference type="Proteomes" id="UP000273083">
    <property type="component" value="Unassembled WGS sequence"/>
</dbReference>
<proteinExistence type="predicted"/>
<organism evidence="2 3">
    <name type="scientific">Mobilisporobacter senegalensis</name>
    <dbReference type="NCBI Taxonomy" id="1329262"/>
    <lineage>
        <taxon>Bacteria</taxon>
        <taxon>Bacillati</taxon>
        <taxon>Bacillota</taxon>
        <taxon>Clostridia</taxon>
        <taxon>Lachnospirales</taxon>
        <taxon>Lachnospiraceae</taxon>
        <taxon>Mobilisporobacter</taxon>
    </lineage>
</organism>
<dbReference type="AlphaFoldDB" id="A0A3N1XVY1"/>
<gene>
    <name evidence="2" type="ORF">EDD66_10212</name>
</gene>
<accession>A0A3N1XVY1</accession>
<dbReference type="InterPro" id="IPR029002">
    <property type="entry name" value="PLPC/GPLD1"/>
</dbReference>
<keyword evidence="3" id="KW-1185">Reference proteome</keyword>
<dbReference type="Pfam" id="PF00882">
    <property type="entry name" value="Zn_dep_PLPC"/>
    <property type="match status" value="1"/>
</dbReference>
<evidence type="ECO:0000259" key="1">
    <source>
        <dbReference type="Pfam" id="PF00882"/>
    </source>
</evidence>
<reference evidence="2 3" key="1">
    <citation type="submission" date="2018-11" db="EMBL/GenBank/DDBJ databases">
        <title>Genomic Encyclopedia of Type Strains, Phase IV (KMG-IV): sequencing the most valuable type-strain genomes for metagenomic binning, comparative biology and taxonomic classification.</title>
        <authorList>
            <person name="Goeker M."/>
        </authorList>
    </citation>
    <scope>NUCLEOTIDE SEQUENCE [LARGE SCALE GENOMIC DNA]</scope>
    <source>
        <strain evidence="2 3">DSM 26537</strain>
    </source>
</reference>
<evidence type="ECO:0000313" key="2">
    <source>
        <dbReference type="EMBL" id="ROR30361.1"/>
    </source>
</evidence>
<dbReference type="EMBL" id="RJVG01000002">
    <property type="protein sequence ID" value="ROR30361.1"/>
    <property type="molecule type" value="Genomic_DNA"/>
</dbReference>
<dbReference type="RefSeq" id="WP_123608072.1">
    <property type="nucleotide sequence ID" value="NZ_RJVG01000002.1"/>
</dbReference>